<dbReference type="Proteomes" id="UP001174909">
    <property type="component" value="Unassembled WGS sequence"/>
</dbReference>
<keyword evidence="4" id="KW-1185">Reference proteome</keyword>
<dbReference type="PANTHER" id="PTHR32319">
    <property type="entry name" value="BACTERIAL HEMOLYSIN-LIKE PROTEIN"/>
    <property type="match status" value="1"/>
</dbReference>
<feature type="domain" description="Ribosomal RNA methyltransferase FtsJ" evidence="2">
    <location>
        <begin position="33"/>
        <end position="218"/>
    </location>
</feature>
<evidence type="ECO:0000313" key="3">
    <source>
        <dbReference type="EMBL" id="CAI8005346.1"/>
    </source>
</evidence>
<proteinExistence type="predicted"/>
<evidence type="ECO:0000256" key="1">
    <source>
        <dbReference type="ARBA" id="ARBA00022884"/>
    </source>
</evidence>
<dbReference type="Pfam" id="PF01728">
    <property type="entry name" value="FtsJ"/>
    <property type="match status" value="1"/>
</dbReference>
<dbReference type="GO" id="GO:0008168">
    <property type="term" value="F:methyltransferase activity"/>
    <property type="evidence" value="ECO:0007669"/>
    <property type="project" value="InterPro"/>
</dbReference>
<dbReference type="EMBL" id="CASHTH010000600">
    <property type="protein sequence ID" value="CAI8005346.1"/>
    <property type="molecule type" value="Genomic_DNA"/>
</dbReference>
<dbReference type="InterPro" id="IPR047048">
    <property type="entry name" value="TlyA"/>
</dbReference>
<evidence type="ECO:0000259" key="2">
    <source>
        <dbReference type="Pfam" id="PF01728"/>
    </source>
</evidence>
<dbReference type="AlphaFoldDB" id="A0AA35R7P5"/>
<dbReference type="CDD" id="cd02440">
    <property type="entry name" value="AdoMet_MTases"/>
    <property type="match status" value="1"/>
</dbReference>
<reference evidence="3" key="1">
    <citation type="submission" date="2023-03" db="EMBL/GenBank/DDBJ databases">
        <authorList>
            <person name="Steffen K."/>
            <person name="Cardenas P."/>
        </authorList>
    </citation>
    <scope>NUCLEOTIDE SEQUENCE</scope>
</reference>
<gene>
    <name evidence="3" type="ORF">GBAR_LOCUS4172</name>
</gene>
<dbReference type="Gene3D" id="3.40.50.150">
    <property type="entry name" value="Vaccinia Virus protein VP39"/>
    <property type="match status" value="1"/>
</dbReference>
<evidence type="ECO:0000313" key="4">
    <source>
        <dbReference type="Proteomes" id="UP001174909"/>
    </source>
</evidence>
<sequence length="220" mass="23780">MAGAVLSPTGPVQKAGTFLPPDTPLELRERLPYVSRGGVKLAHALDTWAVTHDIALEGVTALDVGASTGGFTDCLLQRGAARVYAVDVGHGQLHYRLRQDARVVCMEKVNVRYPFELPELVDLLVADVSFISLTMALPEPLTHLKAGGCAVLLIKPQFEARRGEVGKGGIVRDDTLRADILARVQGWLAHRDDVTVVDTIASPITGDAGNREFLTLLRKR</sequence>
<dbReference type="PANTHER" id="PTHR32319:SF0">
    <property type="entry name" value="BACTERIAL HEMOLYSIN-LIKE PROTEIN"/>
    <property type="match status" value="1"/>
</dbReference>
<dbReference type="GO" id="GO:0003723">
    <property type="term" value="F:RNA binding"/>
    <property type="evidence" value="ECO:0007669"/>
    <property type="project" value="UniProtKB-KW"/>
</dbReference>
<accession>A0AA35R7P5</accession>
<keyword evidence="1" id="KW-0694">RNA-binding</keyword>
<comment type="caution">
    <text evidence="3">The sequence shown here is derived from an EMBL/GenBank/DDBJ whole genome shotgun (WGS) entry which is preliminary data.</text>
</comment>
<protein>
    <submittedName>
        <fullName evidence="3">Hemolysin A</fullName>
    </submittedName>
</protein>
<dbReference type="SUPFAM" id="SSF53335">
    <property type="entry name" value="S-adenosyl-L-methionine-dependent methyltransferases"/>
    <property type="match status" value="1"/>
</dbReference>
<name>A0AA35R7P5_GEOBA</name>
<dbReference type="InterPro" id="IPR029063">
    <property type="entry name" value="SAM-dependent_MTases_sf"/>
</dbReference>
<dbReference type="GO" id="GO:0032259">
    <property type="term" value="P:methylation"/>
    <property type="evidence" value="ECO:0007669"/>
    <property type="project" value="InterPro"/>
</dbReference>
<organism evidence="3 4">
    <name type="scientific">Geodia barretti</name>
    <name type="common">Barrett's horny sponge</name>
    <dbReference type="NCBI Taxonomy" id="519541"/>
    <lineage>
        <taxon>Eukaryota</taxon>
        <taxon>Metazoa</taxon>
        <taxon>Porifera</taxon>
        <taxon>Demospongiae</taxon>
        <taxon>Heteroscleromorpha</taxon>
        <taxon>Tetractinellida</taxon>
        <taxon>Astrophorina</taxon>
        <taxon>Geodiidae</taxon>
        <taxon>Geodia</taxon>
    </lineage>
</organism>
<dbReference type="InterPro" id="IPR002877">
    <property type="entry name" value="RNA_MeTrfase_FtsJ_dom"/>
</dbReference>